<dbReference type="PROSITE" id="PS50850">
    <property type="entry name" value="MFS"/>
    <property type="match status" value="1"/>
</dbReference>
<evidence type="ECO:0000259" key="9">
    <source>
        <dbReference type="PROSITE" id="PS50850"/>
    </source>
</evidence>
<dbReference type="InterPro" id="IPR020846">
    <property type="entry name" value="MFS_dom"/>
</dbReference>
<dbReference type="OrthoDB" id="4142200at2759"/>
<keyword evidence="11" id="KW-1185">Reference proteome</keyword>
<accession>A0A1X2GME6</accession>
<feature type="transmembrane region" description="Helical" evidence="8">
    <location>
        <begin position="292"/>
        <end position="311"/>
    </location>
</feature>
<dbReference type="InterPro" id="IPR003663">
    <property type="entry name" value="Sugar/inositol_transpt"/>
</dbReference>
<sequence>MTGTDTLTSLQKGTITGLLLAGCFVGSLASSPMCEAISRKWGILVASYVFMVGAALQTATVNYASMVIGRAIAGLGVGGLSMLVPLYISELSPKHIRGRLIGLQQFTITVGLMVSFWIGAGTTLHFSDNRTFRIPLGFQIFPALVLACGIFFLPYSPRWLASKGRFSDCLHVLAYLRANGNENDPFVLAEFEEIRRVIDLEKSQANSSYTDLFKGSARRRVILGMGIQMFQQFSGINSIMYYAPTMFRQAGISQQNAALLACGVSGVVNVLATIPGILLLDTLGRRKVLISGAVWMGSSMIVCGAIMAAYGRIEFDVALNEYVVDMSETVGASYVCIFMIYLFVAGFAASWGPCAWVYPSEIYPLRIRSKGTSLSTAANWLMNFVISEVVPVMLARITWGTYIFFGCGCMIMAVCVFLFFPETKGRSLEVILKKESSPCLITFTV</sequence>
<reference evidence="10 11" key="1">
    <citation type="submission" date="2016-07" db="EMBL/GenBank/DDBJ databases">
        <title>Pervasive Adenine N6-methylation of Active Genes in Fungi.</title>
        <authorList>
            <consortium name="DOE Joint Genome Institute"/>
            <person name="Mondo S.J."/>
            <person name="Dannebaum R.O."/>
            <person name="Kuo R.C."/>
            <person name="Labutti K."/>
            <person name="Haridas S."/>
            <person name="Kuo A."/>
            <person name="Salamov A."/>
            <person name="Ahrendt S.R."/>
            <person name="Lipzen A."/>
            <person name="Sullivan W."/>
            <person name="Andreopoulos W.B."/>
            <person name="Clum A."/>
            <person name="Lindquist E."/>
            <person name="Daum C."/>
            <person name="Ramamoorthy G.K."/>
            <person name="Gryganskyi A."/>
            <person name="Culley D."/>
            <person name="Magnuson J.K."/>
            <person name="James T.Y."/>
            <person name="O'Malley M.A."/>
            <person name="Stajich J.E."/>
            <person name="Spatafora J.W."/>
            <person name="Visel A."/>
            <person name="Grigoriev I.V."/>
        </authorList>
    </citation>
    <scope>NUCLEOTIDE SEQUENCE [LARGE SCALE GENOMIC DNA]</scope>
    <source>
        <strain evidence="10 11">NRRL 3301</strain>
    </source>
</reference>
<evidence type="ECO:0000256" key="3">
    <source>
        <dbReference type="ARBA" id="ARBA00022448"/>
    </source>
</evidence>
<feature type="transmembrane region" description="Helical" evidence="8">
    <location>
        <begin position="331"/>
        <end position="356"/>
    </location>
</feature>
<evidence type="ECO:0000313" key="11">
    <source>
        <dbReference type="Proteomes" id="UP000242146"/>
    </source>
</evidence>
<dbReference type="PANTHER" id="PTHR48022">
    <property type="entry name" value="PLASTIDIC GLUCOSE TRANSPORTER 4"/>
    <property type="match status" value="1"/>
</dbReference>
<dbReference type="Proteomes" id="UP000242146">
    <property type="component" value="Unassembled WGS sequence"/>
</dbReference>
<name>A0A1X2GME6_9FUNG</name>
<feature type="transmembrane region" description="Helical" evidence="8">
    <location>
        <begin position="221"/>
        <end position="243"/>
    </location>
</feature>
<dbReference type="InterPro" id="IPR005829">
    <property type="entry name" value="Sugar_transporter_CS"/>
</dbReference>
<dbReference type="SUPFAM" id="SSF103473">
    <property type="entry name" value="MFS general substrate transporter"/>
    <property type="match status" value="1"/>
</dbReference>
<evidence type="ECO:0000256" key="8">
    <source>
        <dbReference type="SAM" id="Phobius"/>
    </source>
</evidence>
<dbReference type="InterPro" id="IPR050360">
    <property type="entry name" value="MFS_Sugar_Transporters"/>
</dbReference>
<gene>
    <name evidence="10" type="ORF">DM01DRAFT_1334592</name>
</gene>
<dbReference type="PROSITE" id="PS00217">
    <property type="entry name" value="SUGAR_TRANSPORT_2"/>
    <property type="match status" value="1"/>
</dbReference>
<keyword evidence="5 8" id="KW-1133">Transmembrane helix</keyword>
<proteinExistence type="inferred from homology"/>
<dbReference type="InterPro" id="IPR005828">
    <property type="entry name" value="MFS_sugar_transport-like"/>
</dbReference>
<keyword evidence="6 8" id="KW-0472">Membrane</keyword>
<dbReference type="PRINTS" id="PR00171">
    <property type="entry name" value="SUGRTRNSPORT"/>
</dbReference>
<organism evidence="10 11">
    <name type="scientific">Hesseltinella vesiculosa</name>
    <dbReference type="NCBI Taxonomy" id="101127"/>
    <lineage>
        <taxon>Eukaryota</taxon>
        <taxon>Fungi</taxon>
        <taxon>Fungi incertae sedis</taxon>
        <taxon>Mucoromycota</taxon>
        <taxon>Mucoromycotina</taxon>
        <taxon>Mucoromycetes</taxon>
        <taxon>Mucorales</taxon>
        <taxon>Cunninghamellaceae</taxon>
        <taxon>Hesseltinella</taxon>
    </lineage>
</organism>
<dbReference type="GO" id="GO:0016020">
    <property type="term" value="C:membrane"/>
    <property type="evidence" value="ECO:0007669"/>
    <property type="project" value="UniProtKB-SubCell"/>
</dbReference>
<dbReference type="STRING" id="101127.A0A1X2GME6"/>
<evidence type="ECO:0000256" key="2">
    <source>
        <dbReference type="ARBA" id="ARBA00010992"/>
    </source>
</evidence>
<evidence type="ECO:0000256" key="4">
    <source>
        <dbReference type="ARBA" id="ARBA00022692"/>
    </source>
</evidence>
<feature type="transmembrane region" description="Helical" evidence="8">
    <location>
        <begin position="100"/>
        <end position="120"/>
    </location>
</feature>
<evidence type="ECO:0000256" key="1">
    <source>
        <dbReference type="ARBA" id="ARBA00004141"/>
    </source>
</evidence>
<dbReference type="GO" id="GO:0005351">
    <property type="term" value="F:carbohydrate:proton symporter activity"/>
    <property type="evidence" value="ECO:0007669"/>
    <property type="project" value="TreeGrafter"/>
</dbReference>
<evidence type="ECO:0000256" key="6">
    <source>
        <dbReference type="ARBA" id="ARBA00023136"/>
    </source>
</evidence>
<feature type="transmembrane region" description="Helical" evidence="8">
    <location>
        <begin position="12"/>
        <end position="29"/>
    </location>
</feature>
<comment type="caution">
    <text evidence="10">The sequence shown here is derived from an EMBL/GenBank/DDBJ whole genome shotgun (WGS) entry which is preliminary data.</text>
</comment>
<comment type="similarity">
    <text evidence="2 7">Belongs to the major facilitator superfamily. Sugar transporter (TC 2.A.1.1) family.</text>
</comment>
<feature type="transmembrane region" description="Helical" evidence="8">
    <location>
        <begin position="258"/>
        <end position="280"/>
    </location>
</feature>
<comment type="subcellular location">
    <subcellularLocation>
        <location evidence="1">Membrane</location>
        <topology evidence="1">Multi-pass membrane protein</topology>
    </subcellularLocation>
</comment>
<dbReference type="FunFam" id="1.20.1250.20:FF:000026">
    <property type="entry name" value="MFS quinate transporter QutD"/>
    <property type="match status" value="1"/>
</dbReference>
<evidence type="ECO:0000313" key="10">
    <source>
        <dbReference type="EMBL" id="ORX57040.1"/>
    </source>
</evidence>
<evidence type="ECO:0000256" key="7">
    <source>
        <dbReference type="RuleBase" id="RU003346"/>
    </source>
</evidence>
<protein>
    <submittedName>
        <fullName evidence="10">General substrate transporter</fullName>
    </submittedName>
</protein>
<dbReference type="PANTHER" id="PTHR48022:SF2">
    <property type="entry name" value="PLASTIDIC GLUCOSE TRANSPORTER 4"/>
    <property type="match status" value="1"/>
</dbReference>
<keyword evidence="4 8" id="KW-0812">Transmembrane</keyword>
<dbReference type="Gene3D" id="1.20.1250.20">
    <property type="entry name" value="MFS general substrate transporter like domains"/>
    <property type="match status" value="1"/>
</dbReference>
<dbReference type="NCBIfam" id="TIGR00879">
    <property type="entry name" value="SP"/>
    <property type="match status" value="1"/>
</dbReference>
<feature type="transmembrane region" description="Helical" evidence="8">
    <location>
        <begin position="132"/>
        <end position="155"/>
    </location>
</feature>
<evidence type="ECO:0000256" key="5">
    <source>
        <dbReference type="ARBA" id="ARBA00022989"/>
    </source>
</evidence>
<keyword evidence="3 7" id="KW-0813">Transport</keyword>
<feature type="transmembrane region" description="Helical" evidence="8">
    <location>
        <begin position="67"/>
        <end position="88"/>
    </location>
</feature>
<dbReference type="EMBL" id="MCGT01000009">
    <property type="protein sequence ID" value="ORX57040.1"/>
    <property type="molecule type" value="Genomic_DNA"/>
</dbReference>
<feature type="transmembrane region" description="Helical" evidence="8">
    <location>
        <begin position="41"/>
        <end position="61"/>
    </location>
</feature>
<dbReference type="AlphaFoldDB" id="A0A1X2GME6"/>
<feature type="transmembrane region" description="Helical" evidence="8">
    <location>
        <begin position="401"/>
        <end position="420"/>
    </location>
</feature>
<feature type="transmembrane region" description="Helical" evidence="8">
    <location>
        <begin position="377"/>
        <end position="395"/>
    </location>
</feature>
<feature type="domain" description="Major facilitator superfamily (MFS) profile" evidence="9">
    <location>
        <begin position="1"/>
        <end position="424"/>
    </location>
</feature>
<dbReference type="Pfam" id="PF00083">
    <property type="entry name" value="Sugar_tr"/>
    <property type="match status" value="1"/>
</dbReference>
<dbReference type="InterPro" id="IPR036259">
    <property type="entry name" value="MFS_trans_sf"/>
</dbReference>